<evidence type="ECO:0000256" key="1">
    <source>
        <dbReference type="PROSITE-ProRule" id="PRU00047"/>
    </source>
</evidence>
<dbReference type="AlphaFoldDB" id="A0A699GWM1"/>
<reference evidence="3" key="1">
    <citation type="journal article" date="2019" name="Sci. Rep.">
        <title>Draft genome of Tanacetum cinerariifolium, the natural source of mosquito coil.</title>
        <authorList>
            <person name="Yamashiro T."/>
            <person name="Shiraishi A."/>
            <person name="Satake H."/>
            <person name="Nakayama K."/>
        </authorList>
    </citation>
    <scope>NUCLEOTIDE SEQUENCE</scope>
</reference>
<sequence length="491" mass="54566">MVSDKKSNDASDSGGSIIVGLPIVAKIMDIKLDGSKFFAWSKTNNISQIYSMCKAFHRGKQQDLSLTAYVMEFKKMYEELNSLLPISVDVKVIYICSIIRCETFQSPHLSDFNSALISHGRFQGGFRNNNSGRVGDSKGFNSIEVECYYCHELGHTRRNCKKILAKSKGSSARGSATSYKTVTISSEDYASLKGSVNVNSSTSTTATAIAGTYYVEALPEAAPTTTTTAVHNAYTHRVAEQLEVACLMLAEQELFETVKAFHACKQDKGQSVSTYVLKMKAYLDQMECLGYPMPLVLRVNLILTSLSKDYNQFMQNYNMHSMGKTILKLHAMLKLAEKCIPKKALVILAIRQGQIQKPKPQALGKGKKKDKSKLAYDPTHKIPLPAKKEHPAKDLDCHRCHKTRHYRRNCPLYLAELNKNKASTPVTSGIFTIELYSFPKTNSWIYDTGCGTHICNTIQGLRGIYKMNKDALGLYVGNGNRATVKAMGSFD</sequence>
<organism evidence="3">
    <name type="scientific">Tanacetum cinerariifolium</name>
    <name type="common">Dalmatian daisy</name>
    <name type="synonym">Chrysanthemum cinerariifolium</name>
    <dbReference type="NCBI Taxonomy" id="118510"/>
    <lineage>
        <taxon>Eukaryota</taxon>
        <taxon>Viridiplantae</taxon>
        <taxon>Streptophyta</taxon>
        <taxon>Embryophyta</taxon>
        <taxon>Tracheophyta</taxon>
        <taxon>Spermatophyta</taxon>
        <taxon>Magnoliopsida</taxon>
        <taxon>eudicotyledons</taxon>
        <taxon>Gunneridae</taxon>
        <taxon>Pentapetalae</taxon>
        <taxon>asterids</taxon>
        <taxon>campanulids</taxon>
        <taxon>Asterales</taxon>
        <taxon>Asteraceae</taxon>
        <taxon>Asteroideae</taxon>
        <taxon>Anthemideae</taxon>
        <taxon>Anthemidinae</taxon>
        <taxon>Tanacetum</taxon>
    </lineage>
</organism>
<dbReference type="GO" id="GO:0008270">
    <property type="term" value="F:zinc ion binding"/>
    <property type="evidence" value="ECO:0007669"/>
    <property type="project" value="UniProtKB-KW"/>
</dbReference>
<dbReference type="SUPFAM" id="SSF57756">
    <property type="entry name" value="Retrovirus zinc finger-like domains"/>
    <property type="match status" value="2"/>
</dbReference>
<keyword evidence="1" id="KW-0862">Zinc</keyword>
<evidence type="ECO:0000259" key="2">
    <source>
        <dbReference type="PROSITE" id="PS50158"/>
    </source>
</evidence>
<evidence type="ECO:0000313" key="3">
    <source>
        <dbReference type="EMBL" id="GEW64498.1"/>
    </source>
</evidence>
<name>A0A699GWM1_TANCI</name>
<dbReference type="EMBL" id="BKCJ010067353">
    <property type="protein sequence ID" value="GEW64498.1"/>
    <property type="molecule type" value="Genomic_DNA"/>
</dbReference>
<dbReference type="InterPro" id="IPR001878">
    <property type="entry name" value="Znf_CCHC"/>
</dbReference>
<dbReference type="PROSITE" id="PS50158">
    <property type="entry name" value="ZF_CCHC"/>
    <property type="match status" value="1"/>
</dbReference>
<feature type="non-terminal residue" evidence="3">
    <location>
        <position position="491"/>
    </location>
</feature>
<keyword evidence="1" id="KW-0479">Metal-binding</keyword>
<proteinExistence type="predicted"/>
<protein>
    <recommendedName>
        <fullName evidence="2">CCHC-type domain-containing protein</fullName>
    </recommendedName>
</protein>
<feature type="domain" description="CCHC-type" evidence="2">
    <location>
        <begin position="147"/>
        <end position="162"/>
    </location>
</feature>
<keyword evidence="1" id="KW-0863">Zinc-finger</keyword>
<gene>
    <name evidence="3" type="ORF">Tci_236474</name>
</gene>
<dbReference type="GO" id="GO:0003676">
    <property type="term" value="F:nucleic acid binding"/>
    <property type="evidence" value="ECO:0007669"/>
    <property type="project" value="InterPro"/>
</dbReference>
<dbReference type="InterPro" id="IPR036875">
    <property type="entry name" value="Znf_CCHC_sf"/>
</dbReference>
<accession>A0A699GWM1</accession>
<dbReference type="SMART" id="SM00343">
    <property type="entry name" value="ZnF_C2HC"/>
    <property type="match status" value="2"/>
</dbReference>
<comment type="caution">
    <text evidence="3">The sequence shown here is derived from an EMBL/GenBank/DDBJ whole genome shotgun (WGS) entry which is preliminary data.</text>
</comment>